<comment type="caution">
    <text evidence="1">The sequence shown here is derived from an EMBL/GenBank/DDBJ whole genome shotgun (WGS) entry which is preliminary data.</text>
</comment>
<proteinExistence type="predicted"/>
<accession>K2H325</accession>
<dbReference type="AlphaFoldDB" id="K2H325"/>
<evidence type="ECO:0000313" key="1">
    <source>
        <dbReference type="EMBL" id="EKE30245.1"/>
    </source>
</evidence>
<protein>
    <submittedName>
        <fullName evidence="1">Uncharacterized protein</fullName>
    </submittedName>
</protein>
<name>K2H325_9BACT</name>
<dbReference type="EMBL" id="AMFJ01000017">
    <property type="protein sequence ID" value="EKE30245.1"/>
    <property type="molecule type" value="Genomic_DNA"/>
</dbReference>
<sequence>MKNTISELDSALNPEEWVQTKTDELKNEVKAYVLYIAWKEFDDEDMSVTFDEVYFRAFLALRKAGNHWVGIPVDFWKWLVKYACKSFHFVN</sequence>
<reference evidence="1" key="1">
    <citation type="journal article" date="2012" name="Science">
        <title>Fermentation, hydrogen, and sulfur metabolism in multiple uncultivated bacterial phyla.</title>
        <authorList>
            <person name="Wrighton K.C."/>
            <person name="Thomas B.C."/>
            <person name="Sharon I."/>
            <person name="Miller C.S."/>
            <person name="Castelle C.J."/>
            <person name="VerBerkmoes N.C."/>
            <person name="Wilkins M.J."/>
            <person name="Hettich R.L."/>
            <person name="Lipton M.S."/>
            <person name="Williams K.H."/>
            <person name="Long P.E."/>
            <person name="Banfield J.F."/>
        </authorList>
    </citation>
    <scope>NUCLEOTIDE SEQUENCE [LARGE SCALE GENOMIC DNA]</scope>
</reference>
<gene>
    <name evidence="1" type="ORF">ACD_2C00017G0002</name>
</gene>
<organism evidence="1">
    <name type="scientific">uncultured bacterium</name>
    <name type="common">gcode 4</name>
    <dbReference type="NCBI Taxonomy" id="1234023"/>
    <lineage>
        <taxon>Bacteria</taxon>
        <taxon>environmental samples</taxon>
    </lineage>
</organism>